<evidence type="ECO:0000259" key="2">
    <source>
        <dbReference type="Pfam" id="PF00561"/>
    </source>
</evidence>
<dbReference type="EMBL" id="LNQE01000857">
    <property type="protein sequence ID" value="KUG24196.1"/>
    <property type="molecule type" value="Genomic_DNA"/>
</dbReference>
<keyword evidence="3" id="KW-0378">Hydrolase</keyword>
<reference evidence="3" key="1">
    <citation type="journal article" date="2015" name="Proc. Natl. Acad. Sci. U.S.A.">
        <title>Networks of energetic and metabolic interactions define dynamics in microbial communities.</title>
        <authorList>
            <person name="Embree M."/>
            <person name="Liu J.K."/>
            <person name="Al-Bassam M.M."/>
            <person name="Zengler K."/>
        </authorList>
    </citation>
    <scope>NUCLEOTIDE SEQUENCE</scope>
</reference>
<dbReference type="InterPro" id="IPR029058">
    <property type="entry name" value="AB_hydrolase_fold"/>
</dbReference>
<dbReference type="GO" id="GO:0047372">
    <property type="term" value="F:monoacylglycerol lipase activity"/>
    <property type="evidence" value="ECO:0007669"/>
    <property type="project" value="TreeGrafter"/>
</dbReference>
<dbReference type="Gene3D" id="3.40.50.1820">
    <property type="entry name" value="alpha/beta hydrolase"/>
    <property type="match status" value="1"/>
</dbReference>
<comment type="caution">
    <text evidence="3">The sequence shown here is derived from an EMBL/GenBank/DDBJ whole genome shotgun (WGS) entry which is preliminary data.</text>
</comment>
<dbReference type="PANTHER" id="PTHR10794:SF63">
    <property type="entry name" value="ALPHA_BETA HYDROLASE 1, ISOFORM A"/>
    <property type="match status" value="1"/>
</dbReference>
<feature type="domain" description="AB hydrolase-1" evidence="2">
    <location>
        <begin position="65"/>
        <end position="281"/>
    </location>
</feature>
<accession>A0A0W8FTR6</accession>
<dbReference type="PANTHER" id="PTHR10794">
    <property type="entry name" value="ABHYDROLASE DOMAIN-CONTAINING PROTEIN"/>
    <property type="match status" value="1"/>
</dbReference>
<gene>
    <name evidence="3" type="ORF">ASZ90_005992</name>
</gene>
<sequence>MKSGSKFTPSFLLRNPHLQSVMASSKLRVPLNNPINRKFHEIIVSTSAGSRLLSFYSPHPSPKGLIILLHGWEGSSSSAYILSSGAFFYSLGFSVCRLNLRDHGDSHHLNEGLFHGALLQETFEAVNHISQNPGDIPVYLIGFSLGGNFALRIAMKHRITPVTNLKHVFAISPPLDPYISSLAIDNGYFFYRKYFLRKWKLSLIKKQSLFPQKYDFRKMLKAKTCMDLTEDIMPYFPGMLSYRDYFNLYTLRNDSFQNLNIPVKIFIAEDDPVVPYEDYCKLEENEFLKISRQKFGGHCGFIDLFPLRCWYNQNIAEIIN</sequence>
<dbReference type="Pfam" id="PF00561">
    <property type="entry name" value="Abhydrolase_1"/>
    <property type="match status" value="1"/>
</dbReference>
<dbReference type="GO" id="GO:0034338">
    <property type="term" value="F:short-chain carboxylesterase activity"/>
    <property type="evidence" value="ECO:0007669"/>
    <property type="project" value="TreeGrafter"/>
</dbReference>
<protein>
    <submittedName>
        <fullName evidence="3">Hydrolase, alpha/beta fold family</fullName>
    </submittedName>
</protein>
<evidence type="ECO:0000256" key="1">
    <source>
        <dbReference type="ARBA" id="ARBA00010884"/>
    </source>
</evidence>
<name>A0A0W8FTR6_9ZZZZ</name>
<dbReference type="InterPro" id="IPR050960">
    <property type="entry name" value="AB_hydrolase_4_sf"/>
</dbReference>
<dbReference type="AlphaFoldDB" id="A0A0W8FTR6"/>
<dbReference type="PIRSF" id="PIRSF005211">
    <property type="entry name" value="Ab_hydro_YheT"/>
    <property type="match status" value="1"/>
</dbReference>
<organism evidence="3">
    <name type="scientific">hydrocarbon metagenome</name>
    <dbReference type="NCBI Taxonomy" id="938273"/>
    <lineage>
        <taxon>unclassified sequences</taxon>
        <taxon>metagenomes</taxon>
        <taxon>ecological metagenomes</taxon>
    </lineage>
</organism>
<dbReference type="InterPro" id="IPR000073">
    <property type="entry name" value="AB_hydrolase_1"/>
</dbReference>
<comment type="similarity">
    <text evidence="1">Belongs to the AB hydrolase superfamily. AB hydrolase 4 family.</text>
</comment>
<proteinExistence type="inferred from homology"/>
<dbReference type="SUPFAM" id="SSF53474">
    <property type="entry name" value="alpha/beta-Hydrolases"/>
    <property type="match status" value="1"/>
</dbReference>
<evidence type="ECO:0000313" key="3">
    <source>
        <dbReference type="EMBL" id="KUG24196.1"/>
    </source>
</evidence>
<dbReference type="InterPro" id="IPR012020">
    <property type="entry name" value="ABHD4"/>
</dbReference>